<dbReference type="AlphaFoldDB" id="A0A6C2US28"/>
<reference evidence="2 3" key="1">
    <citation type="submission" date="2019-04" db="EMBL/GenBank/DDBJ databases">
        <authorList>
            <person name="Van Vliet M D."/>
        </authorList>
    </citation>
    <scope>NUCLEOTIDE SEQUENCE [LARGE SCALE GENOMIC DNA]</scope>
    <source>
        <strain evidence="2 3">F21</strain>
    </source>
</reference>
<feature type="compositionally biased region" description="Basic and acidic residues" evidence="1">
    <location>
        <begin position="197"/>
        <end position="212"/>
    </location>
</feature>
<evidence type="ECO:0000256" key="1">
    <source>
        <dbReference type="SAM" id="MobiDB-lite"/>
    </source>
</evidence>
<name>A0A6C2US28_9BACT</name>
<gene>
    <name evidence="2" type="ORF">SCARR_05237</name>
</gene>
<proteinExistence type="predicted"/>
<evidence type="ECO:0000313" key="3">
    <source>
        <dbReference type="Proteomes" id="UP000346198"/>
    </source>
</evidence>
<dbReference type="RefSeq" id="WP_136065241.1">
    <property type="nucleotide sequence ID" value="NZ_CAAHFH010000003.1"/>
</dbReference>
<sequence>MGIVRYDRNQQKKAWAVKQRKEQSKHQLTTPIKPVLVAQWRLRDRTGELDRLRRGGKHIRPMLSSCIWKLAVGSPHVNVKQLFGDDRPPFGCDLCERLLEHLADTNEGRQKVLGEDERLQIYKERRYAYEGVENPACRRQYTTDGIEPTFSCRGFKALIDTLLMDSAVDMLSPESLRVVEGVAGKPLTPTPRQLQKQQEEEANREQKRELRGRTPQQIIEDRDAYVAHYLKEGLIDETMAKKWLAMRGWTPQLGEKELG</sequence>
<keyword evidence="3" id="KW-1185">Reference proteome</keyword>
<organism evidence="2 3">
    <name type="scientific">Pontiella sulfatireligans</name>
    <dbReference type="NCBI Taxonomy" id="2750658"/>
    <lineage>
        <taxon>Bacteria</taxon>
        <taxon>Pseudomonadati</taxon>
        <taxon>Kiritimatiellota</taxon>
        <taxon>Kiritimatiellia</taxon>
        <taxon>Kiritimatiellales</taxon>
        <taxon>Pontiellaceae</taxon>
        <taxon>Pontiella</taxon>
    </lineage>
</organism>
<dbReference type="Proteomes" id="UP000346198">
    <property type="component" value="Unassembled WGS sequence"/>
</dbReference>
<protein>
    <submittedName>
        <fullName evidence="2">Uncharacterized protein</fullName>
    </submittedName>
</protein>
<accession>A0A6C2US28</accession>
<feature type="region of interest" description="Disordered" evidence="1">
    <location>
        <begin position="183"/>
        <end position="215"/>
    </location>
</feature>
<evidence type="ECO:0000313" key="2">
    <source>
        <dbReference type="EMBL" id="VGO23132.1"/>
    </source>
</evidence>
<dbReference type="EMBL" id="CAAHFH010000003">
    <property type="protein sequence ID" value="VGO23132.1"/>
    <property type="molecule type" value="Genomic_DNA"/>
</dbReference>